<feature type="domain" description="Nitroreductase" evidence="6">
    <location>
        <begin position="8"/>
        <end position="60"/>
    </location>
</feature>
<evidence type="ECO:0000256" key="3">
    <source>
        <dbReference type="ARBA" id="ARBA00022630"/>
    </source>
</evidence>
<accession>A0ABR4YN19</accession>
<dbReference type="Pfam" id="PF00881">
    <property type="entry name" value="Nitroreductase"/>
    <property type="match status" value="2"/>
</dbReference>
<sequence length="178" mass="19677">MEFFELVERRHSVRSFTGEPVEQAAITRILKAALSAPSAKNTRSSSFMVVEEPELIGRIARMRDYGSAFVEKAPLVILVMGDQLRSDLWEVNAAISATYVQLAAQALELGSCWVHVAGRPRRREEPGGPAAEDYLRSFLPVPESRRILCAVAIGHTAEPAPIRKEEIPDADDRVVILP</sequence>
<evidence type="ECO:0000256" key="1">
    <source>
        <dbReference type="ARBA" id="ARBA00001917"/>
    </source>
</evidence>
<gene>
    <name evidence="7" type="ORF">LG35_01050</name>
</gene>
<keyword evidence="5" id="KW-0560">Oxidoreductase</keyword>
<keyword evidence="3" id="KW-0285">Flavoprotein</keyword>
<comment type="similarity">
    <text evidence="2">Belongs to the nitroreductase family.</text>
</comment>
<organism evidence="7 8">
    <name type="scientific">Alistipes inops</name>
    <dbReference type="NCBI Taxonomy" id="1501391"/>
    <lineage>
        <taxon>Bacteria</taxon>
        <taxon>Pseudomonadati</taxon>
        <taxon>Bacteroidota</taxon>
        <taxon>Bacteroidia</taxon>
        <taxon>Bacteroidales</taxon>
        <taxon>Rikenellaceae</taxon>
        <taxon>Alistipes</taxon>
    </lineage>
</organism>
<evidence type="ECO:0000256" key="4">
    <source>
        <dbReference type="ARBA" id="ARBA00022643"/>
    </source>
</evidence>
<dbReference type="PANTHER" id="PTHR43673">
    <property type="entry name" value="NAD(P)H NITROREDUCTASE YDGI-RELATED"/>
    <property type="match status" value="1"/>
</dbReference>
<reference evidence="7 8" key="1">
    <citation type="submission" date="2014-09" db="EMBL/GenBank/DDBJ databases">
        <title>Alistipes sp. 627, sp. nov., a novel member of the family Rikenellaceae isolated from human faeces.</title>
        <authorList>
            <person name="Shkoporov A.N."/>
            <person name="Chaplin A.V."/>
            <person name="Motuzova O.V."/>
            <person name="Kafarskaia L.I."/>
            <person name="Khokhlova E.V."/>
            <person name="Efimov B.A."/>
        </authorList>
    </citation>
    <scope>NUCLEOTIDE SEQUENCE [LARGE SCALE GENOMIC DNA]</scope>
    <source>
        <strain evidence="7 8">627</strain>
    </source>
</reference>
<dbReference type="InterPro" id="IPR000415">
    <property type="entry name" value="Nitroreductase-like"/>
</dbReference>
<name>A0ABR4YN19_9BACT</name>
<proteinExistence type="inferred from homology"/>
<keyword evidence="8" id="KW-1185">Reference proteome</keyword>
<dbReference type="EMBL" id="JRGF01000001">
    <property type="protein sequence ID" value="KHE43066.1"/>
    <property type="molecule type" value="Genomic_DNA"/>
</dbReference>
<dbReference type="RefSeq" id="WP_035471339.1">
    <property type="nucleotide sequence ID" value="NZ_JRGF01000001.1"/>
</dbReference>
<evidence type="ECO:0000256" key="2">
    <source>
        <dbReference type="ARBA" id="ARBA00007118"/>
    </source>
</evidence>
<feature type="domain" description="Nitroreductase" evidence="6">
    <location>
        <begin position="64"/>
        <end position="155"/>
    </location>
</feature>
<dbReference type="InterPro" id="IPR029479">
    <property type="entry name" value="Nitroreductase"/>
</dbReference>
<evidence type="ECO:0000256" key="5">
    <source>
        <dbReference type="ARBA" id="ARBA00023002"/>
    </source>
</evidence>
<evidence type="ECO:0000313" key="7">
    <source>
        <dbReference type="EMBL" id="KHE43066.1"/>
    </source>
</evidence>
<comment type="cofactor">
    <cofactor evidence="1">
        <name>FMN</name>
        <dbReference type="ChEBI" id="CHEBI:58210"/>
    </cofactor>
</comment>
<evidence type="ECO:0000259" key="6">
    <source>
        <dbReference type="Pfam" id="PF00881"/>
    </source>
</evidence>
<evidence type="ECO:0000313" key="8">
    <source>
        <dbReference type="Proteomes" id="UP000030889"/>
    </source>
</evidence>
<dbReference type="Proteomes" id="UP000030889">
    <property type="component" value="Unassembled WGS sequence"/>
</dbReference>
<dbReference type="PANTHER" id="PTHR43673:SF2">
    <property type="entry name" value="NITROREDUCTASE"/>
    <property type="match status" value="1"/>
</dbReference>
<dbReference type="CDD" id="cd02151">
    <property type="entry name" value="nitroreductase"/>
    <property type="match status" value="1"/>
</dbReference>
<dbReference type="Gene3D" id="3.40.109.10">
    <property type="entry name" value="NADH Oxidase"/>
    <property type="match status" value="1"/>
</dbReference>
<dbReference type="SUPFAM" id="SSF55469">
    <property type="entry name" value="FMN-dependent nitroreductase-like"/>
    <property type="match status" value="1"/>
</dbReference>
<keyword evidence="4" id="KW-0288">FMN</keyword>
<protein>
    <submittedName>
        <fullName evidence="7">Nitroreductase</fullName>
    </submittedName>
</protein>
<comment type="caution">
    <text evidence="7">The sequence shown here is derived from an EMBL/GenBank/DDBJ whole genome shotgun (WGS) entry which is preliminary data.</text>
</comment>